<feature type="transmembrane region" description="Helical" evidence="2">
    <location>
        <begin position="58"/>
        <end position="78"/>
    </location>
</feature>
<name>A0A511T7U4_MYXFU</name>
<dbReference type="InterPro" id="IPR010559">
    <property type="entry name" value="Sig_transdc_His_kin_internal"/>
</dbReference>
<dbReference type="SMART" id="SM00387">
    <property type="entry name" value="HATPase_c"/>
    <property type="match status" value="1"/>
</dbReference>
<dbReference type="GO" id="GO:0016020">
    <property type="term" value="C:membrane"/>
    <property type="evidence" value="ECO:0007669"/>
    <property type="project" value="InterPro"/>
</dbReference>
<dbReference type="InterPro" id="IPR036890">
    <property type="entry name" value="HATPase_C_sf"/>
</dbReference>
<dbReference type="GO" id="GO:0000155">
    <property type="term" value="F:phosphorelay sensor kinase activity"/>
    <property type="evidence" value="ECO:0007669"/>
    <property type="project" value="InterPro"/>
</dbReference>
<dbReference type="InterPro" id="IPR003594">
    <property type="entry name" value="HATPase_dom"/>
</dbReference>
<keyword evidence="2" id="KW-1133">Transmembrane helix</keyword>
<feature type="transmembrane region" description="Helical" evidence="2">
    <location>
        <begin position="99"/>
        <end position="117"/>
    </location>
</feature>
<reference evidence="4 5" key="1">
    <citation type="submission" date="2019-07" db="EMBL/GenBank/DDBJ databases">
        <title>Whole genome shotgun sequence of Myxococcus fulvus NBRC 100333.</title>
        <authorList>
            <person name="Hosoyama A."/>
            <person name="Uohara A."/>
            <person name="Ohji S."/>
            <person name="Ichikawa N."/>
        </authorList>
    </citation>
    <scope>NUCLEOTIDE SEQUENCE [LARGE SCALE GENOMIC DNA]</scope>
    <source>
        <strain evidence="4 5">NBRC 100333</strain>
    </source>
</reference>
<feature type="coiled-coil region" evidence="1">
    <location>
        <begin position="160"/>
        <end position="187"/>
    </location>
</feature>
<dbReference type="EMBL" id="BJXR01000037">
    <property type="protein sequence ID" value="GEN10199.1"/>
    <property type="molecule type" value="Genomic_DNA"/>
</dbReference>
<dbReference type="AlphaFoldDB" id="A0A511T7U4"/>
<protein>
    <submittedName>
        <fullName evidence="4">ATPase</fullName>
    </submittedName>
</protein>
<dbReference type="SUPFAM" id="SSF55874">
    <property type="entry name" value="ATPase domain of HSP90 chaperone/DNA topoisomerase II/histidine kinase"/>
    <property type="match status" value="1"/>
</dbReference>
<evidence type="ECO:0000313" key="5">
    <source>
        <dbReference type="Proteomes" id="UP000321514"/>
    </source>
</evidence>
<keyword evidence="1" id="KW-0175">Coiled coil</keyword>
<organism evidence="4 5">
    <name type="scientific">Myxococcus fulvus</name>
    <dbReference type="NCBI Taxonomy" id="33"/>
    <lineage>
        <taxon>Bacteria</taxon>
        <taxon>Pseudomonadati</taxon>
        <taxon>Myxococcota</taxon>
        <taxon>Myxococcia</taxon>
        <taxon>Myxococcales</taxon>
        <taxon>Cystobacterineae</taxon>
        <taxon>Myxococcaceae</taxon>
        <taxon>Myxococcus</taxon>
    </lineage>
</organism>
<dbReference type="Pfam" id="PF06580">
    <property type="entry name" value="His_kinase"/>
    <property type="match status" value="1"/>
</dbReference>
<evidence type="ECO:0000259" key="3">
    <source>
        <dbReference type="PROSITE" id="PS50109"/>
    </source>
</evidence>
<evidence type="ECO:0000256" key="2">
    <source>
        <dbReference type="SAM" id="Phobius"/>
    </source>
</evidence>
<dbReference type="Proteomes" id="UP000321514">
    <property type="component" value="Unassembled WGS sequence"/>
</dbReference>
<dbReference type="PROSITE" id="PS50109">
    <property type="entry name" value="HIS_KIN"/>
    <property type="match status" value="1"/>
</dbReference>
<dbReference type="STRING" id="1334629.MFUL124B02_14360"/>
<dbReference type="Pfam" id="PF02518">
    <property type="entry name" value="HATPase_c"/>
    <property type="match status" value="1"/>
</dbReference>
<dbReference type="PANTHER" id="PTHR34220">
    <property type="entry name" value="SENSOR HISTIDINE KINASE YPDA"/>
    <property type="match status" value="1"/>
</dbReference>
<feature type="transmembrane region" description="Helical" evidence="2">
    <location>
        <begin position="137"/>
        <end position="157"/>
    </location>
</feature>
<keyword evidence="2" id="KW-0472">Membrane</keyword>
<comment type="caution">
    <text evidence="4">The sequence shown here is derived from an EMBL/GenBank/DDBJ whole genome shotgun (WGS) entry which is preliminary data.</text>
</comment>
<dbReference type="InterPro" id="IPR050640">
    <property type="entry name" value="Bact_2-comp_sensor_kinase"/>
</dbReference>
<evidence type="ECO:0000313" key="4">
    <source>
        <dbReference type="EMBL" id="GEN10199.1"/>
    </source>
</evidence>
<dbReference type="Gene3D" id="3.30.565.10">
    <property type="entry name" value="Histidine kinase-like ATPase, C-terminal domain"/>
    <property type="match status" value="1"/>
</dbReference>
<dbReference type="PANTHER" id="PTHR34220:SF9">
    <property type="entry name" value="SIGNAL TRANSDUCTION HISTIDINE KINASE INTERNAL REGION DOMAIN-CONTAINING PROTEIN"/>
    <property type="match status" value="1"/>
</dbReference>
<sequence>MRMRDAEPVRPRVDEVEPLPSWAVWLGALGWWLADALISVSQTQLLQRIGELKVVEGALWRMSLASSLLWVPITVMCLRLSERVPLARGHLRRALGFHVGALLVVVLGRATFVVLTQDLIGWYERTPQVLDVLAQSVVNNLLPFVLLTAGAHALGLARRAHVRQRRADQLQAQLAQARLQALASQLRPHFLFNALNAVSSLVHVDPDAAEKMLARLGDLLRHSLESHARQEVTLREEQQALAPYLDIEQTRFGPRLEVAWKLGPDVLDARVPYLALQPLVENAIRHGLAPRAEPGRIEISAEREGDVLRLRVSDDGMGPPASGPPRGGGVGLSNLRARLATLYGPRAVLELRAGTPRGAVVELRVPLHDAPGGARVAA</sequence>
<keyword evidence="2" id="KW-0812">Transmembrane</keyword>
<feature type="transmembrane region" description="Helical" evidence="2">
    <location>
        <begin position="21"/>
        <end position="38"/>
    </location>
</feature>
<dbReference type="InterPro" id="IPR005467">
    <property type="entry name" value="His_kinase_dom"/>
</dbReference>
<gene>
    <name evidence="4" type="ORF">MFU01_52360</name>
</gene>
<proteinExistence type="predicted"/>
<evidence type="ECO:0000256" key="1">
    <source>
        <dbReference type="SAM" id="Coils"/>
    </source>
</evidence>
<accession>A0A511T7U4</accession>
<feature type="domain" description="Histidine kinase" evidence="3">
    <location>
        <begin position="275"/>
        <end position="369"/>
    </location>
</feature>